<protein>
    <recommendedName>
        <fullName evidence="4">DUF4307 domain-containing protein</fullName>
    </recommendedName>
</protein>
<keyword evidence="1" id="KW-0472">Membrane</keyword>
<keyword evidence="3" id="KW-1185">Reference proteome</keyword>
<dbReference type="InterPro" id="IPR025443">
    <property type="entry name" value="DUF4307"/>
</dbReference>
<evidence type="ECO:0000313" key="3">
    <source>
        <dbReference type="Proteomes" id="UP000198649"/>
    </source>
</evidence>
<gene>
    <name evidence="2" type="ORF">SAMN05216561_10916</name>
</gene>
<keyword evidence="1" id="KW-0812">Transmembrane</keyword>
<proteinExistence type="predicted"/>
<dbReference type="STRING" id="1005945.SAMN05216561_10916"/>
<dbReference type="Pfam" id="PF14155">
    <property type="entry name" value="DUF4307"/>
    <property type="match status" value="1"/>
</dbReference>
<accession>A0A1I3IHA6</accession>
<dbReference type="RefSeq" id="WP_091113631.1">
    <property type="nucleotide sequence ID" value="NZ_BKAF01000011.1"/>
</dbReference>
<feature type="transmembrane region" description="Helical" evidence="1">
    <location>
        <begin position="24"/>
        <end position="45"/>
    </location>
</feature>
<keyword evidence="1" id="KW-1133">Transmembrane helix</keyword>
<dbReference type="Proteomes" id="UP000198649">
    <property type="component" value="Unassembled WGS sequence"/>
</dbReference>
<reference evidence="2 3" key="1">
    <citation type="submission" date="2016-10" db="EMBL/GenBank/DDBJ databases">
        <authorList>
            <person name="de Groot N.N."/>
        </authorList>
    </citation>
    <scope>NUCLEOTIDE SEQUENCE [LARGE SCALE GENOMIC DNA]</scope>
    <source>
        <strain evidence="2 3">CGMCC 1.11156</strain>
    </source>
</reference>
<dbReference type="EMBL" id="FOQG01000009">
    <property type="protein sequence ID" value="SFI47311.1"/>
    <property type="molecule type" value="Genomic_DNA"/>
</dbReference>
<dbReference type="OrthoDB" id="3826498at2"/>
<name>A0A1I3IHA6_9ACTN</name>
<evidence type="ECO:0000313" key="2">
    <source>
        <dbReference type="EMBL" id="SFI47311.1"/>
    </source>
</evidence>
<organism evidence="2 3">
    <name type="scientific">Nocardioides psychrotolerans</name>
    <dbReference type="NCBI Taxonomy" id="1005945"/>
    <lineage>
        <taxon>Bacteria</taxon>
        <taxon>Bacillati</taxon>
        <taxon>Actinomycetota</taxon>
        <taxon>Actinomycetes</taxon>
        <taxon>Propionibacteriales</taxon>
        <taxon>Nocardioidaceae</taxon>
        <taxon>Nocardioides</taxon>
    </lineage>
</organism>
<evidence type="ECO:0000256" key="1">
    <source>
        <dbReference type="SAM" id="Phobius"/>
    </source>
</evidence>
<evidence type="ECO:0008006" key="4">
    <source>
        <dbReference type="Google" id="ProtNLM"/>
    </source>
</evidence>
<sequence length="138" mass="14957">MSPQTPPPALVDRYGTPAPWRRRVVLIAAVTVSALFLSWLAWVTWLQATPPVDSELISFDVIDDHTATAVVQVELADDSVEATCLLRAFAEDHTVVGELSFVPDAAAGNRVEQTVRTERLATSVESIGCTAEGQSRPR</sequence>
<dbReference type="AlphaFoldDB" id="A0A1I3IHA6"/>